<evidence type="ECO:0000256" key="5">
    <source>
        <dbReference type="ARBA" id="ARBA00023136"/>
    </source>
</evidence>
<feature type="transmembrane region" description="Helical" evidence="6">
    <location>
        <begin position="322"/>
        <end position="351"/>
    </location>
</feature>
<dbReference type="Pfam" id="PF02687">
    <property type="entry name" value="FtsX"/>
    <property type="match status" value="1"/>
</dbReference>
<evidence type="ECO:0000313" key="10">
    <source>
        <dbReference type="Proteomes" id="UP001565200"/>
    </source>
</evidence>
<dbReference type="EMBL" id="JBCLPP010000008">
    <property type="protein sequence ID" value="MEY8244812.1"/>
    <property type="molecule type" value="Genomic_DNA"/>
</dbReference>
<organism evidence="9 10">
    <name type="scientific">Heminiphilus faecis</name>
    <dbReference type="NCBI Taxonomy" id="2601703"/>
    <lineage>
        <taxon>Bacteria</taxon>
        <taxon>Pseudomonadati</taxon>
        <taxon>Bacteroidota</taxon>
        <taxon>Bacteroidia</taxon>
        <taxon>Bacteroidales</taxon>
        <taxon>Muribaculaceae</taxon>
        <taxon>Heminiphilus</taxon>
    </lineage>
</organism>
<dbReference type="InterPro" id="IPR050250">
    <property type="entry name" value="Macrolide_Exporter_MacB"/>
</dbReference>
<evidence type="ECO:0000259" key="8">
    <source>
        <dbReference type="Pfam" id="PF12704"/>
    </source>
</evidence>
<reference evidence="9 10" key="1">
    <citation type="submission" date="2024-03" db="EMBL/GenBank/DDBJ databases">
        <title>Mouse gut bacterial collection (mGBC) of GemPharmatech.</title>
        <authorList>
            <person name="He Y."/>
            <person name="Dong L."/>
            <person name="Wu D."/>
            <person name="Gao X."/>
            <person name="Lin Z."/>
        </authorList>
    </citation>
    <scope>NUCLEOTIDE SEQUENCE [LARGE SCALE GENOMIC DNA]</scope>
    <source>
        <strain evidence="9 10">54-13</strain>
    </source>
</reference>
<evidence type="ECO:0000256" key="3">
    <source>
        <dbReference type="ARBA" id="ARBA00022692"/>
    </source>
</evidence>
<protein>
    <submittedName>
        <fullName evidence="9">FtsX-like permease family protein</fullName>
    </submittedName>
</protein>
<evidence type="ECO:0000313" key="9">
    <source>
        <dbReference type="EMBL" id="MEY8244812.1"/>
    </source>
</evidence>
<keyword evidence="4 6" id="KW-1133">Transmembrane helix</keyword>
<feature type="transmembrane region" description="Helical" evidence="6">
    <location>
        <begin position="415"/>
        <end position="436"/>
    </location>
</feature>
<keyword evidence="10" id="KW-1185">Reference proteome</keyword>
<keyword evidence="2" id="KW-1003">Cell membrane</keyword>
<proteinExistence type="predicted"/>
<keyword evidence="5 6" id="KW-0472">Membrane</keyword>
<evidence type="ECO:0000256" key="2">
    <source>
        <dbReference type="ARBA" id="ARBA00022475"/>
    </source>
</evidence>
<feature type="transmembrane region" description="Helical" evidence="6">
    <location>
        <begin position="707"/>
        <end position="726"/>
    </location>
</feature>
<sequence>MMKQLHYAWKTLMHNKGMALTKIISLGLGLTMCILLFARIDFENSYDTCFKEHQNIYQLWMQWKLGGELNDPQMMCVGSLAGAVMEGLPDIVESAVTLQPGGMIGKPLKYGESYYDEPKILADSLFFSTLGIEVLSGKPVEDLAQPGTVFLSESLAKKIFGENDPLGQQITYNGTWFLHVRGIYRDIPDNASIRPQAVISLPTVLLRGIGNHSWDGGDSWYEYIRLKDKDVDIDLLNKNINKIIQQHAPDTDDVGLYAFVSPITDAHAEMNEDVRRINTIMWVLAITLLFIASLNYSLISISSLNRRAKAIGVHKCSGAGSGAIFTMFLLETLFILIGAAAVMALLILNFSNFIEYSLSTPISSLFAAGRLWIPVAVISGVLILGGILPGYIFASVPVSQVFRRITERKRSWKRALLFIEFSGVAFICSLLCVMFAQYRYVVSKDKGYDLTRLATGPLPSVYDSSDAVLAVYRGLPYVEKFSSSIYTPLTGYSGEIVYKEDHGTNFSTRYDYGNKEYLDIMGMTILQGRAPEKTDEVIANQTFIRYMGWDEKTVLTENPTIIAYDQRVRITGILKDFTINGFFSEQQPFIMYYHPYPLKGQMVMKLKEPFEENLNRLNEDMAEAFPAGHIEFKSMERMNEELYKDVKVFRDMTLLAAIAVIMITVMGLVGFVKDEINRRSKEIAIRKVNGAETADILRLMSGDILKVALPAVAIGTAIAAWAGDIWLNIFTVRVDNLWIYYTLTAMTILIIILASVALLSWQTARENPSKSLKSE</sequence>
<evidence type="ECO:0000259" key="7">
    <source>
        <dbReference type="Pfam" id="PF02687"/>
    </source>
</evidence>
<gene>
    <name evidence="9" type="ORF">AAK873_04145</name>
</gene>
<feature type="domain" description="ABC3 transporter permease C-terminal" evidence="7">
    <location>
        <begin position="655"/>
        <end position="768"/>
    </location>
</feature>
<comment type="subcellular location">
    <subcellularLocation>
        <location evidence="1">Cell membrane</location>
        <topology evidence="1">Multi-pass membrane protein</topology>
    </subcellularLocation>
</comment>
<accession>A0ABV4CUX6</accession>
<comment type="caution">
    <text evidence="9">The sequence shown here is derived from an EMBL/GenBank/DDBJ whole genome shotgun (WGS) entry which is preliminary data.</text>
</comment>
<dbReference type="Proteomes" id="UP001565200">
    <property type="component" value="Unassembled WGS sequence"/>
</dbReference>
<dbReference type="InterPro" id="IPR025857">
    <property type="entry name" value="MacB_PCD"/>
</dbReference>
<name>A0ABV4CUX6_9BACT</name>
<evidence type="ECO:0000256" key="6">
    <source>
        <dbReference type="SAM" id="Phobius"/>
    </source>
</evidence>
<dbReference type="Pfam" id="PF12704">
    <property type="entry name" value="MacB_PCD"/>
    <property type="match status" value="1"/>
</dbReference>
<dbReference type="InterPro" id="IPR003838">
    <property type="entry name" value="ABC3_permease_C"/>
</dbReference>
<feature type="transmembrane region" description="Helical" evidence="6">
    <location>
        <begin position="280"/>
        <end position="301"/>
    </location>
</feature>
<feature type="domain" description="MacB-like periplasmic core" evidence="8">
    <location>
        <begin position="23"/>
        <end position="235"/>
    </location>
</feature>
<dbReference type="RefSeq" id="WP_369863254.1">
    <property type="nucleotide sequence ID" value="NZ_JBCLPP010000008.1"/>
</dbReference>
<feature type="transmembrane region" description="Helical" evidence="6">
    <location>
        <begin position="652"/>
        <end position="672"/>
    </location>
</feature>
<evidence type="ECO:0000256" key="1">
    <source>
        <dbReference type="ARBA" id="ARBA00004651"/>
    </source>
</evidence>
<evidence type="ECO:0000256" key="4">
    <source>
        <dbReference type="ARBA" id="ARBA00022989"/>
    </source>
</evidence>
<feature type="transmembrane region" description="Helical" evidence="6">
    <location>
        <begin position="738"/>
        <end position="761"/>
    </location>
</feature>
<dbReference type="PANTHER" id="PTHR30572">
    <property type="entry name" value="MEMBRANE COMPONENT OF TRANSPORTER-RELATED"/>
    <property type="match status" value="1"/>
</dbReference>
<dbReference type="PANTHER" id="PTHR30572:SF18">
    <property type="entry name" value="ABC-TYPE MACROLIDE FAMILY EXPORT SYSTEM PERMEASE COMPONENT 2"/>
    <property type="match status" value="1"/>
</dbReference>
<feature type="transmembrane region" description="Helical" evidence="6">
    <location>
        <begin position="371"/>
        <end position="394"/>
    </location>
</feature>
<keyword evidence="3 6" id="KW-0812">Transmembrane</keyword>